<dbReference type="EMBL" id="JBBJCI010000374">
    <property type="protein sequence ID" value="KAK7231776.1"/>
    <property type="molecule type" value="Genomic_DNA"/>
</dbReference>
<comment type="caution">
    <text evidence="1">The sequence shown here is derived from an EMBL/GenBank/DDBJ whole genome shotgun (WGS) entry which is preliminary data.</text>
</comment>
<proteinExistence type="predicted"/>
<sequence length="213" mass="22375">MGKLKVDNDFSYAAVILGAFPPPAPAPAAAGGRPPVVVAIARHPRDRYRAAAARASPRLLDELDRVPRRRCGDCFEASLGLAPDADVNWFCGGGCGARAGERAADAAFRRAADAVAVLGGRPPGGRGARARAPVPLLRLGAHVKTARRLSDDRGVAKQMRHAGGATLVRRKDADAARHARREAAFVAASAEDAAFYDAAAKAERERGARCRKP</sequence>
<dbReference type="Proteomes" id="UP001363151">
    <property type="component" value="Unassembled WGS sequence"/>
</dbReference>
<protein>
    <submittedName>
        <fullName evidence="1">Uncharacterized protein</fullName>
    </submittedName>
</protein>
<name>A0ABR1FIZ4_AURAN</name>
<reference evidence="1 2" key="1">
    <citation type="submission" date="2024-03" db="EMBL/GenBank/DDBJ databases">
        <title>Aureococcus anophagefferens CCMP1851 and Kratosvirus quantuckense: Draft genome of a second virus-susceptible host strain in the model system.</title>
        <authorList>
            <person name="Chase E."/>
            <person name="Truchon A.R."/>
            <person name="Schepens W."/>
            <person name="Wilhelm S.W."/>
        </authorList>
    </citation>
    <scope>NUCLEOTIDE SEQUENCE [LARGE SCALE GENOMIC DNA]</scope>
    <source>
        <strain evidence="1 2">CCMP1851</strain>
    </source>
</reference>
<gene>
    <name evidence="1" type="ORF">SO694_000890127</name>
</gene>
<organism evidence="1 2">
    <name type="scientific">Aureococcus anophagefferens</name>
    <name type="common">Harmful bloom alga</name>
    <dbReference type="NCBI Taxonomy" id="44056"/>
    <lineage>
        <taxon>Eukaryota</taxon>
        <taxon>Sar</taxon>
        <taxon>Stramenopiles</taxon>
        <taxon>Ochrophyta</taxon>
        <taxon>Pelagophyceae</taxon>
        <taxon>Pelagomonadales</taxon>
        <taxon>Pelagomonadaceae</taxon>
        <taxon>Aureococcus</taxon>
    </lineage>
</organism>
<evidence type="ECO:0000313" key="1">
    <source>
        <dbReference type="EMBL" id="KAK7231776.1"/>
    </source>
</evidence>
<evidence type="ECO:0000313" key="2">
    <source>
        <dbReference type="Proteomes" id="UP001363151"/>
    </source>
</evidence>
<accession>A0ABR1FIZ4</accession>
<keyword evidence="2" id="KW-1185">Reference proteome</keyword>